<comment type="caution">
    <text evidence="1">The sequence shown here is derived from an EMBL/GenBank/DDBJ whole genome shotgun (WGS) entry which is preliminary data.</text>
</comment>
<dbReference type="AlphaFoldDB" id="A0A3M7SYM4"/>
<dbReference type="EMBL" id="REGN01000569">
    <property type="protein sequence ID" value="RNA40921.1"/>
    <property type="molecule type" value="Genomic_DNA"/>
</dbReference>
<protein>
    <submittedName>
        <fullName evidence="1">Uncharacterized protein</fullName>
    </submittedName>
</protein>
<organism evidence="1 2">
    <name type="scientific">Brachionus plicatilis</name>
    <name type="common">Marine rotifer</name>
    <name type="synonym">Brachionus muelleri</name>
    <dbReference type="NCBI Taxonomy" id="10195"/>
    <lineage>
        <taxon>Eukaryota</taxon>
        <taxon>Metazoa</taxon>
        <taxon>Spiralia</taxon>
        <taxon>Gnathifera</taxon>
        <taxon>Rotifera</taxon>
        <taxon>Eurotatoria</taxon>
        <taxon>Monogononta</taxon>
        <taxon>Pseudotrocha</taxon>
        <taxon>Ploima</taxon>
        <taxon>Brachionidae</taxon>
        <taxon>Brachionus</taxon>
    </lineage>
</organism>
<reference evidence="1 2" key="1">
    <citation type="journal article" date="2018" name="Sci. Rep.">
        <title>Genomic signatures of local adaptation to the degree of environmental predictability in rotifers.</title>
        <authorList>
            <person name="Franch-Gras L."/>
            <person name="Hahn C."/>
            <person name="Garcia-Roger E.M."/>
            <person name="Carmona M.J."/>
            <person name="Serra M."/>
            <person name="Gomez A."/>
        </authorList>
    </citation>
    <scope>NUCLEOTIDE SEQUENCE [LARGE SCALE GENOMIC DNA]</scope>
    <source>
        <strain evidence="1">HYR1</strain>
    </source>
</reference>
<keyword evidence="2" id="KW-1185">Reference proteome</keyword>
<proteinExistence type="predicted"/>
<evidence type="ECO:0000313" key="2">
    <source>
        <dbReference type="Proteomes" id="UP000276133"/>
    </source>
</evidence>
<gene>
    <name evidence="1" type="ORF">BpHYR1_045808</name>
</gene>
<evidence type="ECO:0000313" key="1">
    <source>
        <dbReference type="EMBL" id="RNA40921.1"/>
    </source>
</evidence>
<accession>A0A3M7SYM4</accession>
<sequence length="92" mass="11240">MEKGKKISLYCRRAKKRYFYALFKNIISIEVYLESDEKIFLDENWCPIQYKHKKVQSWVHQNSKNKNKLVHAFVTIDPILKIIYWRGLNKFD</sequence>
<name>A0A3M7SYM4_BRAPC</name>
<dbReference type="Proteomes" id="UP000276133">
    <property type="component" value="Unassembled WGS sequence"/>
</dbReference>